<proteinExistence type="predicted"/>
<sequence length="335" mass="36055">MSTAKVNASEPMNAFVEHFLKASAEMARLALDGVGTDSQADAASALVRAGMSLEFALRAVVAGVSPSLLFIARSQNATMSAAMVRAHQTAHVEVEWLSAQTTTDTAVVRNLAAQAVPGLSDLNADVSAVFEQRNAVVHAYAVDTSQLRPVMTSLAKVVAAVLPSIGVKPKRFWDKERLDLVNALIDERAEVIRAEVAVKIRAAKIRYEKLEAQLVLGDLLAVVGLIEDEGSPLIPPGRVVFRDKCPACTYRAELLVKPEDEFGNPEELELVDWEDGSPTGVLIPQLPTAVQLQCPVCRLALTYAELQAVYPGLADLAGYAVEPRRGTIQEYDEAL</sequence>
<organism evidence="1 2">
    <name type="scientific">Microbacterium stercoris</name>
    <dbReference type="NCBI Taxonomy" id="2820289"/>
    <lineage>
        <taxon>Bacteria</taxon>
        <taxon>Bacillati</taxon>
        <taxon>Actinomycetota</taxon>
        <taxon>Actinomycetes</taxon>
        <taxon>Micrococcales</taxon>
        <taxon>Microbacteriaceae</taxon>
        <taxon>Microbacterium</taxon>
    </lineage>
</organism>
<reference evidence="1" key="1">
    <citation type="submission" date="2021-03" db="EMBL/GenBank/DDBJ databases">
        <title>Microbacterium sp. nov., a novel actinobacterium isolated from cow dung.</title>
        <authorList>
            <person name="Zhang L."/>
        </authorList>
    </citation>
    <scope>NUCLEOTIDE SEQUENCE</scope>
    <source>
        <strain evidence="1">NEAU-LLB</strain>
    </source>
</reference>
<name>A0A939QQZ7_9MICO</name>
<dbReference type="Proteomes" id="UP000680132">
    <property type="component" value="Unassembled WGS sequence"/>
</dbReference>
<keyword evidence="2" id="KW-1185">Reference proteome</keyword>
<gene>
    <name evidence="1" type="ORF">J5V96_10330</name>
</gene>
<evidence type="ECO:0000313" key="2">
    <source>
        <dbReference type="Proteomes" id="UP000680132"/>
    </source>
</evidence>
<comment type="caution">
    <text evidence="1">The sequence shown here is derived from an EMBL/GenBank/DDBJ whole genome shotgun (WGS) entry which is preliminary data.</text>
</comment>
<accession>A0A939QQZ7</accession>
<protein>
    <submittedName>
        <fullName evidence="1">Uncharacterized protein</fullName>
    </submittedName>
</protein>
<dbReference type="AlphaFoldDB" id="A0A939QQZ7"/>
<evidence type="ECO:0000313" key="1">
    <source>
        <dbReference type="EMBL" id="MBO3663906.1"/>
    </source>
</evidence>
<dbReference type="EMBL" id="JAGFOA010000004">
    <property type="protein sequence ID" value="MBO3663906.1"/>
    <property type="molecule type" value="Genomic_DNA"/>
</dbReference>
<dbReference type="RefSeq" id="WP_208503502.1">
    <property type="nucleotide sequence ID" value="NZ_JAGFOA010000004.1"/>
</dbReference>